<dbReference type="EMBL" id="CP144748">
    <property type="protein sequence ID" value="WVZ72756.1"/>
    <property type="molecule type" value="Genomic_DNA"/>
</dbReference>
<name>A0AAQ3WTL9_PASNO</name>
<organism evidence="2 3">
    <name type="scientific">Paspalum notatum var. saurae</name>
    <dbReference type="NCBI Taxonomy" id="547442"/>
    <lineage>
        <taxon>Eukaryota</taxon>
        <taxon>Viridiplantae</taxon>
        <taxon>Streptophyta</taxon>
        <taxon>Embryophyta</taxon>
        <taxon>Tracheophyta</taxon>
        <taxon>Spermatophyta</taxon>
        <taxon>Magnoliopsida</taxon>
        <taxon>Liliopsida</taxon>
        <taxon>Poales</taxon>
        <taxon>Poaceae</taxon>
        <taxon>PACMAD clade</taxon>
        <taxon>Panicoideae</taxon>
        <taxon>Andropogonodae</taxon>
        <taxon>Paspaleae</taxon>
        <taxon>Paspalinae</taxon>
        <taxon>Paspalum</taxon>
    </lineage>
</organism>
<dbReference type="PANTHER" id="PTHR33085">
    <property type="entry name" value="OS12G0113100 PROTEIN-RELATED"/>
    <property type="match status" value="1"/>
</dbReference>
<evidence type="ECO:0000313" key="2">
    <source>
        <dbReference type="EMBL" id="WVZ72756.1"/>
    </source>
</evidence>
<dbReference type="InterPro" id="IPR012871">
    <property type="entry name" value="DUF1668_ORYSA"/>
</dbReference>
<reference evidence="2 3" key="1">
    <citation type="submission" date="2024-02" db="EMBL/GenBank/DDBJ databases">
        <title>High-quality chromosome-scale genome assembly of Pensacola bahiagrass (Paspalum notatum Flugge var. saurae).</title>
        <authorList>
            <person name="Vega J.M."/>
            <person name="Podio M."/>
            <person name="Orjuela J."/>
            <person name="Siena L.A."/>
            <person name="Pessino S.C."/>
            <person name="Combes M.C."/>
            <person name="Mariac C."/>
            <person name="Albertini E."/>
            <person name="Pupilli F."/>
            <person name="Ortiz J.P.A."/>
            <person name="Leblanc O."/>
        </authorList>
    </citation>
    <scope>NUCLEOTIDE SEQUENCE [LARGE SCALE GENOMIC DNA]</scope>
    <source>
        <strain evidence="2">R1</strain>
        <tissue evidence="2">Leaf</tissue>
    </source>
</reference>
<protein>
    <submittedName>
        <fullName evidence="2">Uncharacterized protein</fullName>
    </submittedName>
</protein>
<evidence type="ECO:0000256" key="1">
    <source>
        <dbReference type="SAM" id="MobiDB-lite"/>
    </source>
</evidence>
<dbReference type="PANTHER" id="PTHR33085:SF127">
    <property type="entry name" value="EXPRESSED PROTEIN"/>
    <property type="match status" value="1"/>
</dbReference>
<accession>A0AAQ3WTL9</accession>
<evidence type="ECO:0000313" key="3">
    <source>
        <dbReference type="Proteomes" id="UP001341281"/>
    </source>
</evidence>
<dbReference type="Pfam" id="PF07893">
    <property type="entry name" value="DUF1668"/>
    <property type="match status" value="1"/>
</dbReference>
<dbReference type="Proteomes" id="UP001341281">
    <property type="component" value="Chromosome 04"/>
</dbReference>
<keyword evidence="3" id="KW-1185">Reference proteome</keyword>
<dbReference type="SUPFAM" id="SSF117281">
    <property type="entry name" value="Kelch motif"/>
    <property type="match status" value="1"/>
</dbReference>
<sequence length="322" mass="35502">MPMPDSKRRKNQEGVSAAAARAGTRLARVRPTITKKKEKASEVAAAKQPVYLVVEHGVDDPTHSVLKVAGAGALRPLLYGKRGMSFAAVGTRHGPRIVGVGPDTLIYDPKTSTEVLGPCLFRDTLHPVLIPHGSKLYALSRCPTVVGRVDFMPWFFSFDLNDYRAYRAGWLNLPPPPIFPCRINPLEYRNPPEVRAASYAMVGSHILLSVQKDKQDKGTCAFDVDTKSWKIVDNKNLPFTGQAVPLGGHLFVAYSKARDGAAAVYCMRDLAWVFVDWCEMEGIGENFKLSLRVFRPEATSTGKMELYITELPVESKGIIFPG</sequence>
<gene>
    <name evidence="2" type="ORF">U9M48_021167</name>
</gene>
<feature type="region of interest" description="Disordered" evidence="1">
    <location>
        <begin position="1"/>
        <end position="22"/>
    </location>
</feature>
<dbReference type="InterPro" id="IPR015915">
    <property type="entry name" value="Kelch-typ_b-propeller"/>
</dbReference>
<proteinExistence type="predicted"/>
<dbReference type="AlphaFoldDB" id="A0AAQ3WTL9"/>